<dbReference type="Pfam" id="PF14559">
    <property type="entry name" value="TPR_19"/>
    <property type="match status" value="1"/>
</dbReference>
<feature type="transmembrane region" description="Helical" evidence="1">
    <location>
        <begin position="233"/>
        <end position="252"/>
    </location>
</feature>
<gene>
    <name evidence="2" type="ORF">AERYTH_16880</name>
</gene>
<proteinExistence type="predicted"/>
<evidence type="ECO:0000256" key="1">
    <source>
        <dbReference type="SAM" id="Phobius"/>
    </source>
</evidence>
<sequence>MSDSALTRAEHWLEVGRPERCLEELAQAGAEPDPRGLALQAMALRQLERWQECVDVTSRGLALAPDDLELRFQRAVAVEQLGDVAQAERLLLACLEAQPRHVVLLTGYASLLLRHGHPDEAERVLTRAAAEAPGSPEVEMVRARLLMVRRRDADAVEVVRGVLAQDPTRADALWLLGALEHERGLSRQAAPRLRSAALSNLDDRELASGARDVGREARWFAWPLRLVRRLPDALVVPAQLGVVLAAALLLGYRPTQAAGAVLLAAFLVFVAWFWIAVLVSRAASRRNR</sequence>
<dbReference type="STRING" id="2041.AERYTH_16880"/>
<dbReference type="EMBL" id="CP011502">
    <property type="protein sequence ID" value="ALX06251.1"/>
    <property type="molecule type" value="Genomic_DNA"/>
</dbReference>
<keyword evidence="1" id="KW-0812">Transmembrane</keyword>
<accession>A0A0U4CEM9</accession>
<name>A0A0U4CEM9_9ACTN</name>
<dbReference type="AlphaFoldDB" id="A0A0U4CEM9"/>
<dbReference type="KEGG" id="aer:AERYTH_16880"/>
<dbReference type="RefSeq" id="WP_067860997.1">
    <property type="nucleotide sequence ID" value="NZ_CP011502.1"/>
</dbReference>
<protein>
    <submittedName>
        <fullName evidence="2">Uncharacterized protein</fullName>
    </submittedName>
</protein>
<evidence type="ECO:0000313" key="3">
    <source>
        <dbReference type="Proteomes" id="UP000067689"/>
    </source>
</evidence>
<keyword evidence="1" id="KW-0472">Membrane</keyword>
<dbReference type="Proteomes" id="UP000067689">
    <property type="component" value="Chromosome"/>
</dbReference>
<keyword evidence="3" id="KW-1185">Reference proteome</keyword>
<reference evidence="2 3" key="1">
    <citation type="journal article" date="1991" name="Int. J. Syst. Bacteriol.">
        <title>Description of the erythromycin-producing bacterium Arthrobacter sp. strain NRRL B-3381 as Aeromicrobium erythreum gen. nov., sp. nov.</title>
        <authorList>
            <person name="Miller E.S."/>
            <person name="Woese C.R."/>
            <person name="Brenner S."/>
        </authorList>
    </citation>
    <scope>NUCLEOTIDE SEQUENCE [LARGE SCALE GENOMIC DNA]</scope>
    <source>
        <strain evidence="2 3">AR18</strain>
    </source>
</reference>
<dbReference type="OrthoDB" id="3353922at2"/>
<keyword evidence="1" id="KW-1133">Transmembrane helix</keyword>
<dbReference type="InterPro" id="IPR011990">
    <property type="entry name" value="TPR-like_helical_dom_sf"/>
</dbReference>
<dbReference type="InterPro" id="IPR019734">
    <property type="entry name" value="TPR_rpt"/>
</dbReference>
<dbReference type="Gene3D" id="1.25.40.10">
    <property type="entry name" value="Tetratricopeptide repeat domain"/>
    <property type="match status" value="1"/>
</dbReference>
<feature type="transmembrane region" description="Helical" evidence="1">
    <location>
        <begin position="258"/>
        <end position="279"/>
    </location>
</feature>
<dbReference type="SUPFAM" id="SSF48452">
    <property type="entry name" value="TPR-like"/>
    <property type="match status" value="1"/>
</dbReference>
<evidence type="ECO:0000313" key="2">
    <source>
        <dbReference type="EMBL" id="ALX06251.1"/>
    </source>
</evidence>
<dbReference type="PATRIC" id="fig|2041.4.peg.3531"/>
<dbReference type="SMART" id="SM00028">
    <property type="entry name" value="TPR"/>
    <property type="match status" value="2"/>
</dbReference>
<organism evidence="2 3">
    <name type="scientific">Aeromicrobium erythreum</name>
    <dbReference type="NCBI Taxonomy" id="2041"/>
    <lineage>
        <taxon>Bacteria</taxon>
        <taxon>Bacillati</taxon>
        <taxon>Actinomycetota</taxon>
        <taxon>Actinomycetes</taxon>
        <taxon>Propionibacteriales</taxon>
        <taxon>Nocardioidaceae</taxon>
        <taxon>Aeromicrobium</taxon>
    </lineage>
</organism>